<reference evidence="1" key="1">
    <citation type="submission" date="2020-05" db="EMBL/GenBank/DDBJ databases">
        <title>WGS assembly of Panicum virgatum.</title>
        <authorList>
            <person name="Lovell J.T."/>
            <person name="Jenkins J."/>
            <person name="Shu S."/>
            <person name="Juenger T.E."/>
            <person name="Schmutz J."/>
        </authorList>
    </citation>
    <scope>NUCLEOTIDE SEQUENCE</scope>
    <source>
        <strain evidence="1">AP13</strain>
    </source>
</reference>
<organism evidence="1 2">
    <name type="scientific">Panicum virgatum</name>
    <name type="common">Blackwell switchgrass</name>
    <dbReference type="NCBI Taxonomy" id="38727"/>
    <lineage>
        <taxon>Eukaryota</taxon>
        <taxon>Viridiplantae</taxon>
        <taxon>Streptophyta</taxon>
        <taxon>Embryophyta</taxon>
        <taxon>Tracheophyta</taxon>
        <taxon>Spermatophyta</taxon>
        <taxon>Magnoliopsida</taxon>
        <taxon>Liliopsida</taxon>
        <taxon>Poales</taxon>
        <taxon>Poaceae</taxon>
        <taxon>PACMAD clade</taxon>
        <taxon>Panicoideae</taxon>
        <taxon>Panicodae</taxon>
        <taxon>Paniceae</taxon>
        <taxon>Panicinae</taxon>
        <taxon>Panicum</taxon>
        <taxon>Panicum sect. Hiantes</taxon>
    </lineage>
</organism>
<dbReference type="Proteomes" id="UP000823388">
    <property type="component" value="Chromosome 7N"/>
</dbReference>
<keyword evidence="2" id="KW-1185">Reference proteome</keyword>
<accession>A0A8T0PR71</accession>
<name>A0A8T0PR71_PANVG</name>
<dbReference type="EMBL" id="CM029050">
    <property type="protein sequence ID" value="KAG2564881.1"/>
    <property type="molecule type" value="Genomic_DNA"/>
</dbReference>
<protein>
    <submittedName>
        <fullName evidence="1">Uncharacterized protein</fullName>
    </submittedName>
</protein>
<gene>
    <name evidence="1" type="ORF">PVAP13_7NG010400</name>
</gene>
<evidence type="ECO:0000313" key="1">
    <source>
        <dbReference type="EMBL" id="KAG2564881.1"/>
    </source>
</evidence>
<comment type="caution">
    <text evidence="1">The sequence shown here is derived from an EMBL/GenBank/DDBJ whole genome shotgun (WGS) entry which is preliminary data.</text>
</comment>
<sequence>MCCFFHLVTKGGFVQIASCIYGGIVCKIQPAAWVVTLISFPFCWHN</sequence>
<proteinExistence type="predicted"/>
<dbReference type="AlphaFoldDB" id="A0A8T0PR71"/>
<evidence type="ECO:0000313" key="2">
    <source>
        <dbReference type="Proteomes" id="UP000823388"/>
    </source>
</evidence>